<keyword evidence="2" id="KW-1185">Reference proteome</keyword>
<organism evidence="1 2">
    <name type="scientific">Parasponia andersonii</name>
    <name type="common">Sponia andersonii</name>
    <dbReference type="NCBI Taxonomy" id="3476"/>
    <lineage>
        <taxon>Eukaryota</taxon>
        <taxon>Viridiplantae</taxon>
        <taxon>Streptophyta</taxon>
        <taxon>Embryophyta</taxon>
        <taxon>Tracheophyta</taxon>
        <taxon>Spermatophyta</taxon>
        <taxon>Magnoliopsida</taxon>
        <taxon>eudicotyledons</taxon>
        <taxon>Gunneridae</taxon>
        <taxon>Pentapetalae</taxon>
        <taxon>rosids</taxon>
        <taxon>fabids</taxon>
        <taxon>Rosales</taxon>
        <taxon>Cannabaceae</taxon>
        <taxon>Parasponia</taxon>
    </lineage>
</organism>
<dbReference type="EMBL" id="JXTB01000088">
    <property type="protein sequence ID" value="PON65444.1"/>
    <property type="molecule type" value="Genomic_DNA"/>
</dbReference>
<name>A0A2P5CWL8_PARAD</name>
<comment type="caution">
    <text evidence="1">The sequence shown here is derived from an EMBL/GenBank/DDBJ whole genome shotgun (WGS) entry which is preliminary data.</text>
</comment>
<sequence length="99" mass="11042">MHSNPSDPPRPHQFDEALVFHLLFLDRLSPSRPCRKLALGSAPQNLGVSVQILEDLFEFSDLITTISYGDQDSSRIEAVIVIVGFPFLCSIEDGLCFCF</sequence>
<accession>A0A2P5CWL8</accession>
<gene>
    <name evidence="1" type="ORF">PanWU01x14_117580</name>
</gene>
<evidence type="ECO:0000313" key="2">
    <source>
        <dbReference type="Proteomes" id="UP000237105"/>
    </source>
</evidence>
<reference evidence="2" key="1">
    <citation type="submission" date="2016-06" db="EMBL/GenBank/DDBJ databases">
        <title>Parallel loss of symbiosis genes in relatives of nitrogen-fixing non-legume Parasponia.</title>
        <authorList>
            <person name="Van Velzen R."/>
            <person name="Holmer R."/>
            <person name="Bu F."/>
            <person name="Rutten L."/>
            <person name="Van Zeijl A."/>
            <person name="Liu W."/>
            <person name="Santuari L."/>
            <person name="Cao Q."/>
            <person name="Sharma T."/>
            <person name="Shen D."/>
            <person name="Roswanjaya Y."/>
            <person name="Wardhani T."/>
            <person name="Kalhor M.S."/>
            <person name="Jansen J."/>
            <person name="Van den Hoogen J."/>
            <person name="Gungor B."/>
            <person name="Hartog M."/>
            <person name="Hontelez J."/>
            <person name="Verver J."/>
            <person name="Yang W.-C."/>
            <person name="Schijlen E."/>
            <person name="Repin R."/>
            <person name="Schilthuizen M."/>
            <person name="Schranz E."/>
            <person name="Heidstra R."/>
            <person name="Miyata K."/>
            <person name="Fedorova E."/>
            <person name="Kohlen W."/>
            <person name="Bisseling T."/>
            <person name="Smit S."/>
            <person name="Geurts R."/>
        </authorList>
    </citation>
    <scope>NUCLEOTIDE SEQUENCE [LARGE SCALE GENOMIC DNA]</scope>
    <source>
        <strain evidence="2">cv. WU1-14</strain>
    </source>
</reference>
<proteinExistence type="predicted"/>
<protein>
    <submittedName>
        <fullName evidence="1">Uncharacterized protein</fullName>
    </submittedName>
</protein>
<dbReference type="AlphaFoldDB" id="A0A2P5CWL8"/>
<evidence type="ECO:0000313" key="1">
    <source>
        <dbReference type="EMBL" id="PON65444.1"/>
    </source>
</evidence>
<dbReference type="Proteomes" id="UP000237105">
    <property type="component" value="Unassembled WGS sequence"/>
</dbReference>